<reference evidence="4 5" key="1">
    <citation type="submission" date="2018-11" db="EMBL/GenBank/DDBJ databases">
        <title>Sequencing the genomes of 1000 actinobacteria strains.</title>
        <authorList>
            <person name="Klenk H.-P."/>
        </authorList>
    </citation>
    <scope>NUCLEOTIDE SEQUENCE [LARGE SCALE GENOMIC DNA]</scope>
    <source>
        <strain evidence="4 5">DSM 44780</strain>
    </source>
</reference>
<protein>
    <recommendedName>
        <fullName evidence="2">Anti-sigma factor antagonist</fullName>
    </recommendedName>
</protein>
<dbReference type="NCBIfam" id="TIGR00377">
    <property type="entry name" value="ant_ant_sig"/>
    <property type="match status" value="1"/>
</dbReference>
<dbReference type="SUPFAM" id="SSF52091">
    <property type="entry name" value="SpoIIaa-like"/>
    <property type="match status" value="1"/>
</dbReference>
<accession>A0A8G1ULU7</accession>
<evidence type="ECO:0000313" key="5">
    <source>
        <dbReference type="Proteomes" id="UP000267408"/>
    </source>
</evidence>
<evidence type="ECO:0000259" key="3">
    <source>
        <dbReference type="PROSITE" id="PS50801"/>
    </source>
</evidence>
<organism evidence="4 5">
    <name type="scientific">Kitasatospora cineracea</name>
    <dbReference type="NCBI Taxonomy" id="88074"/>
    <lineage>
        <taxon>Bacteria</taxon>
        <taxon>Bacillati</taxon>
        <taxon>Actinomycetota</taxon>
        <taxon>Actinomycetes</taxon>
        <taxon>Kitasatosporales</taxon>
        <taxon>Streptomycetaceae</taxon>
        <taxon>Kitasatospora</taxon>
    </lineage>
</organism>
<dbReference type="PANTHER" id="PTHR33495:SF2">
    <property type="entry name" value="ANTI-SIGMA FACTOR ANTAGONIST TM_1081-RELATED"/>
    <property type="match status" value="1"/>
</dbReference>
<evidence type="ECO:0000256" key="2">
    <source>
        <dbReference type="RuleBase" id="RU003749"/>
    </source>
</evidence>
<dbReference type="PANTHER" id="PTHR33495">
    <property type="entry name" value="ANTI-SIGMA FACTOR ANTAGONIST TM_1081-RELATED-RELATED"/>
    <property type="match status" value="1"/>
</dbReference>
<proteinExistence type="inferred from homology"/>
<dbReference type="OrthoDB" id="3874133at2"/>
<comment type="caution">
    <text evidence="4">The sequence shown here is derived from an EMBL/GenBank/DDBJ whole genome shotgun (WGS) entry which is preliminary data.</text>
</comment>
<dbReference type="Pfam" id="PF01740">
    <property type="entry name" value="STAS"/>
    <property type="match status" value="1"/>
</dbReference>
<feature type="domain" description="STAS" evidence="3">
    <location>
        <begin position="12"/>
        <end position="114"/>
    </location>
</feature>
<evidence type="ECO:0000256" key="1">
    <source>
        <dbReference type="ARBA" id="ARBA00009013"/>
    </source>
</evidence>
<dbReference type="Proteomes" id="UP000267408">
    <property type="component" value="Unassembled WGS sequence"/>
</dbReference>
<evidence type="ECO:0000313" key="4">
    <source>
        <dbReference type="EMBL" id="ROR46321.1"/>
    </source>
</evidence>
<gene>
    <name evidence="4" type="ORF">EDD39_4583</name>
</gene>
<dbReference type="EMBL" id="RJVJ01000001">
    <property type="protein sequence ID" value="ROR46321.1"/>
    <property type="molecule type" value="Genomic_DNA"/>
</dbReference>
<dbReference type="Gene3D" id="3.30.750.24">
    <property type="entry name" value="STAS domain"/>
    <property type="match status" value="1"/>
</dbReference>
<comment type="similarity">
    <text evidence="1 2">Belongs to the anti-sigma-factor antagonist family.</text>
</comment>
<dbReference type="PROSITE" id="PS50801">
    <property type="entry name" value="STAS"/>
    <property type="match status" value="1"/>
</dbReference>
<dbReference type="InterPro" id="IPR036513">
    <property type="entry name" value="STAS_dom_sf"/>
</dbReference>
<dbReference type="InterPro" id="IPR002645">
    <property type="entry name" value="STAS_dom"/>
</dbReference>
<dbReference type="InterPro" id="IPR003658">
    <property type="entry name" value="Anti-sigma_ant"/>
</dbReference>
<dbReference type="CDD" id="cd07043">
    <property type="entry name" value="STAS_anti-anti-sigma_factors"/>
    <property type="match status" value="1"/>
</dbReference>
<sequence>MAAMTDHTPGPPEATVLRLSGDLDHDSERRLAEAVDAAAARSTGLLVLDVAAVTFADSSVLRTLVLAQQRMEAEAGALVLLGPLAPALRRLLEITATDGYFTVADSLPLARAAAADLLRRRPHGTGTG</sequence>
<dbReference type="AlphaFoldDB" id="A0A8G1ULU7"/>
<name>A0A8G1ULU7_9ACTN</name>
<dbReference type="GO" id="GO:0043856">
    <property type="term" value="F:anti-sigma factor antagonist activity"/>
    <property type="evidence" value="ECO:0007669"/>
    <property type="project" value="InterPro"/>
</dbReference>